<comment type="caution">
    <text evidence="1">The sequence shown here is derived from an EMBL/GenBank/DDBJ whole genome shotgun (WGS) entry which is preliminary data.</text>
</comment>
<accession>A0A0G0IFK8</accession>
<dbReference type="Proteomes" id="UP000034044">
    <property type="component" value="Unassembled WGS sequence"/>
</dbReference>
<organism evidence="1 2">
    <name type="scientific">Candidatus Wolfebacteria bacterium GW2011_GWC1_37_10</name>
    <dbReference type="NCBI Taxonomy" id="1619010"/>
    <lineage>
        <taxon>Bacteria</taxon>
        <taxon>Candidatus Wolfeibacteriota</taxon>
    </lineage>
</organism>
<dbReference type="EMBL" id="LBSR01000006">
    <property type="protein sequence ID" value="KKQ23009.1"/>
    <property type="molecule type" value="Genomic_DNA"/>
</dbReference>
<sequence>MAITLERWRTFSKRDQLAHIASEIMRAKLANDEIAQKAVIERAIYLIDLCLDDPKWQNNSLMILHLRNELAGAYIGENKNLDEILSMI</sequence>
<reference evidence="1 2" key="1">
    <citation type="journal article" date="2015" name="Nature">
        <title>rRNA introns, odd ribosomes, and small enigmatic genomes across a large radiation of phyla.</title>
        <authorList>
            <person name="Brown C.T."/>
            <person name="Hug L.A."/>
            <person name="Thomas B.C."/>
            <person name="Sharon I."/>
            <person name="Castelle C.J."/>
            <person name="Singh A."/>
            <person name="Wilkins M.J."/>
            <person name="Williams K.H."/>
            <person name="Banfield J.F."/>
        </authorList>
    </citation>
    <scope>NUCLEOTIDE SEQUENCE [LARGE SCALE GENOMIC DNA]</scope>
</reference>
<proteinExistence type="predicted"/>
<dbReference type="AlphaFoldDB" id="A0A0G0IFK8"/>
<protein>
    <submittedName>
        <fullName evidence="1">Uncharacterized protein</fullName>
    </submittedName>
</protein>
<gene>
    <name evidence="1" type="ORF">US36_C0006G0008</name>
</gene>
<name>A0A0G0IFK8_9BACT</name>
<evidence type="ECO:0000313" key="2">
    <source>
        <dbReference type="Proteomes" id="UP000034044"/>
    </source>
</evidence>
<evidence type="ECO:0000313" key="1">
    <source>
        <dbReference type="EMBL" id="KKQ23009.1"/>
    </source>
</evidence>